<evidence type="ECO:0000256" key="1">
    <source>
        <dbReference type="ARBA" id="ARBA00008061"/>
    </source>
</evidence>
<proteinExistence type="inferred from homology"/>
<dbReference type="GO" id="GO:0016787">
    <property type="term" value="F:hydrolase activity"/>
    <property type="evidence" value="ECO:0007669"/>
    <property type="project" value="UniProtKB-KW"/>
</dbReference>
<dbReference type="SMART" id="SM00642">
    <property type="entry name" value="Aamy"/>
    <property type="match status" value="1"/>
</dbReference>
<dbReference type="PANTHER" id="PTHR10357:SF179">
    <property type="entry name" value="NEUTRAL AND BASIC AMINO ACID TRANSPORT PROTEIN RBAT"/>
    <property type="match status" value="1"/>
</dbReference>
<name>A0ABP6ZUK1_9ACTN</name>
<dbReference type="Gene3D" id="3.20.20.80">
    <property type="entry name" value="Glycosidases"/>
    <property type="match status" value="1"/>
</dbReference>
<dbReference type="SUPFAM" id="SSF51445">
    <property type="entry name" value="(Trans)glycosidases"/>
    <property type="match status" value="1"/>
</dbReference>
<dbReference type="Gene3D" id="3.90.400.10">
    <property type="entry name" value="Oligo-1,6-glucosidase, Domain 2"/>
    <property type="match status" value="1"/>
</dbReference>
<comment type="caution">
    <text evidence="3">The sequence shown here is derived from an EMBL/GenBank/DDBJ whole genome shotgun (WGS) entry which is preliminary data.</text>
</comment>
<dbReference type="CDD" id="cd11332">
    <property type="entry name" value="AmyAc_OligoGlu_TS"/>
    <property type="match status" value="1"/>
</dbReference>
<accession>A0ABP6ZUK1</accession>
<keyword evidence="4" id="KW-1185">Reference proteome</keyword>
<dbReference type="InterPro" id="IPR006047">
    <property type="entry name" value="GH13_cat_dom"/>
</dbReference>
<reference evidence="4" key="1">
    <citation type="journal article" date="2019" name="Int. J. Syst. Evol. Microbiol.">
        <title>The Global Catalogue of Microorganisms (GCM) 10K type strain sequencing project: providing services to taxonomists for standard genome sequencing and annotation.</title>
        <authorList>
            <consortium name="The Broad Institute Genomics Platform"/>
            <consortium name="The Broad Institute Genome Sequencing Center for Infectious Disease"/>
            <person name="Wu L."/>
            <person name="Ma J."/>
        </authorList>
    </citation>
    <scope>NUCLEOTIDE SEQUENCE [LARGE SCALE GENOMIC DNA]</scope>
    <source>
        <strain evidence="4">JCM 16902</strain>
    </source>
</reference>
<gene>
    <name evidence="3" type="ORF">GCM10022223_40960</name>
</gene>
<evidence type="ECO:0000313" key="4">
    <source>
        <dbReference type="Proteomes" id="UP001501074"/>
    </source>
</evidence>
<dbReference type="InterPro" id="IPR017853">
    <property type="entry name" value="GH"/>
</dbReference>
<protein>
    <submittedName>
        <fullName evidence="3">Glycoside hydrolase family 13 protein</fullName>
    </submittedName>
</protein>
<evidence type="ECO:0000313" key="3">
    <source>
        <dbReference type="EMBL" id="GAA3619903.1"/>
    </source>
</evidence>
<dbReference type="Proteomes" id="UP001501074">
    <property type="component" value="Unassembled WGS sequence"/>
</dbReference>
<comment type="similarity">
    <text evidence="1">Belongs to the glycosyl hydrolase 13 family.</text>
</comment>
<dbReference type="InterPro" id="IPR045857">
    <property type="entry name" value="O16G_dom_2"/>
</dbReference>
<evidence type="ECO:0000259" key="2">
    <source>
        <dbReference type="SMART" id="SM00642"/>
    </source>
</evidence>
<dbReference type="EMBL" id="BAAAZO010000006">
    <property type="protein sequence ID" value="GAA3619903.1"/>
    <property type="molecule type" value="Genomic_DNA"/>
</dbReference>
<dbReference type="PANTHER" id="PTHR10357">
    <property type="entry name" value="ALPHA-AMYLASE FAMILY MEMBER"/>
    <property type="match status" value="1"/>
</dbReference>
<feature type="domain" description="Glycosyl hydrolase family 13 catalytic" evidence="2">
    <location>
        <begin position="29"/>
        <end position="430"/>
    </location>
</feature>
<organism evidence="3 4">
    <name type="scientific">Kineosporia mesophila</name>
    <dbReference type="NCBI Taxonomy" id="566012"/>
    <lineage>
        <taxon>Bacteria</taxon>
        <taxon>Bacillati</taxon>
        <taxon>Actinomycetota</taxon>
        <taxon>Actinomycetes</taxon>
        <taxon>Kineosporiales</taxon>
        <taxon>Kineosporiaceae</taxon>
        <taxon>Kineosporia</taxon>
    </lineage>
</organism>
<keyword evidence="3" id="KW-0378">Hydrolase</keyword>
<dbReference type="Pfam" id="PF00128">
    <property type="entry name" value="Alpha-amylase"/>
    <property type="match status" value="1"/>
</dbReference>
<sequence length="555" mass="61497">MVLSVGAGSVPDVTSAEPTDWYRSAVTYQLYIRSFADSDGDGLGDIGGIRSRLPYLAALGADAVWINPWYPSPQADGGYDVTDYRDVYAPFGDLAQATALIDEAHAAGLKVLLDIVPNHTSDEHPWFVAALADEPGARERFVFRPGQGEKGELPPNDWQSVFGGSAWQQVADGTWYLHLFDVRQPDLNWDNPQVRAEFESVLRFWFDLGADGFRIDVAHGLIKDPALPNLNLDQAQMLDRVKATGHPYWDRPGVLEIWEQWRHVGDSYDPPKVFVAEAWVESSTRLAEYLRPNRLHTAFDFELMRARWNARELRETARRSLQAHDSVGAPVTWTMSNHDVTRHVTRLGRPQRRTPGADPHAWPEGESDLELGTRRARAAILYVLALPGGVYLYQGEELGLPEVEDLPDELLQDPTWKRSGHTQRGRDGCRVPLPWRRTGPSLGFGDVEGWLPQPSTFAGLCVEAEQADPGSMLSLYREALRLRRELPQLGADGGPLVWTGEEEQVLGLTRGTGFVCVLNTGEVAIPLPPGRVVLSSSPVEGGLLPPDAAAWIVTD</sequence>